<dbReference type="SUPFAM" id="SSF46785">
    <property type="entry name" value="Winged helix' DNA-binding domain"/>
    <property type="match status" value="1"/>
</dbReference>
<dbReference type="GO" id="GO:0003700">
    <property type="term" value="F:DNA-binding transcription factor activity"/>
    <property type="evidence" value="ECO:0007669"/>
    <property type="project" value="InterPro"/>
</dbReference>
<dbReference type="PANTHER" id="PTHR30419">
    <property type="entry name" value="HTH-TYPE TRANSCRIPTIONAL REGULATOR YBHD"/>
    <property type="match status" value="1"/>
</dbReference>
<dbReference type="SUPFAM" id="SSF53850">
    <property type="entry name" value="Periplasmic binding protein-like II"/>
    <property type="match status" value="1"/>
</dbReference>
<evidence type="ECO:0000256" key="2">
    <source>
        <dbReference type="ARBA" id="ARBA00023015"/>
    </source>
</evidence>
<dbReference type="InterPro" id="IPR036388">
    <property type="entry name" value="WH-like_DNA-bd_sf"/>
</dbReference>
<dbReference type="GO" id="GO:0003677">
    <property type="term" value="F:DNA binding"/>
    <property type="evidence" value="ECO:0007669"/>
    <property type="project" value="UniProtKB-KW"/>
</dbReference>
<evidence type="ECO:0000313" key="7">
    <source>
        <dbReference type="Proteomes" id="UP000237466"/>
    </source>
</evidence>
<proteinExistence type="inferred from homology"/>
<keyword evidence="3" id="KW-0238">DNA-binding</keyword>
<dbReference type="FunFam" id="1.10.10.10:FF:000001">
    <property type="entry name" value="LysR family transcriptional regulator"/>
    <property type="match status" value="1"/>
</dbReference>
<name>A0A2S3R853_VIBVL</name>
<dbReference type="InterPro" id="IPR000847">
    <property type="entry name" value="LysR_HTH_N"/>
</dbReference>
<dbReference type="EMBL" id="PDGH01000026">
    <property type="protein sequence ID" value="POB49888.1"/>
    <property type="molecule type" value="Genomic_DNA"/>
</dbReference>
<dbReference type="InterPro" id="IPR005119">
    <property type="entry name" value="LysR_subst-bd"/>
</dbReference>
<dbReference type="PANTHER" id="PTHR30419:SF30">
    <property type="entry name" value="LYSR FAMILY TRANSCRIPTIONAL REGULATOR"/>
    <property type="match status" value="1"/>
</dbReference>
<evidence type="ECO:0000256" key="1">
    <source>
        <dbReference type="ARBA" id="ARBA00009437"/>
    </source>
</evidence>
<evidence type="ECO:0000256" key="4">
    <source>
        <dbReference type="ARBA" id="ARBA00023163"/>
    </source>
</evidence>
<evidence type="ECO:0000256" key="3">
    <source>
        <dbReference type="ARBA" id="ARBA00023125"/>
    </source>
</evidence>
<reference evidence="6 7" key="1">
    <citation type="journal article" date="2018" name="Front. Microbiol.">
        <title>Phylogeny of Vibrio vulnificus from the Analysis of the Core-Genome: Implications for Intra-Species Taxonomy.</title>
        <authorList>
            <person name="Roig F.J."/>
            <person name="Gonzalez-Candelas F."/>
            <person name="Sanjuan E."/>
            <person name="Fouz B."/>
            <person name="Feil E.J."/>
            <person name="Llorens C."/>
            <person name="Baker-Austin C."/>
            <person name="Oliver J.D."/>
            <person name="Danin-Poleg Y."/>
            <person name="Gibas C.J."/>
            <person name="Kashi Y."/>
            <person name="Gulig P.A."/>
            <person name="Morrison S.S."/>
            <person name="Amaro C."/>
        </authorList>
    </citation>
    <scope>NUCLEOTIDE SEQUENCE [LARGE SCALE GENOMIC DNA]</scope>
    <source>
        <strain evidence="6 7">CECT4608</strain>
    </source>
</reference>
<dbReference type="InterPro" id="IPR036390">
    <property type="entry name" value="WH_DNA-bd_sf"/>
</dbReference>
<dbReference type="Gene3D" id="1.10.10.10">
    <property type="entry name" value="Winged helix-like DNA-binding domain superfamily/Winged helix DNA-binding domain"/>
    <property type="match status" value="1"/>
</dbReference>
<dbReference type="InterPro" id="IPR050950">
    <property type="entry name" value="HTH-type_LysR_regulators"/>
</dbReference>
<evidence type="ECO:0000313" key="6">
    <source>
        <dbReference type="EMBL" id="POB49888.1"/>
    </source>
</evidence>
<feature type="domain" description="HTH lysR-type" evidence="5">
    <location>
        <begin position="1"/>
        <end position="58"/>
    </location>
</feature>
<comment type="caution">
    <text evidence="6">The sequence shown here is derived from an EMBL/GenBank/DDBJ whole genome shotgun (WGS) entry which is preliminary data.</text>
</comment>
<keyword evidence="4" id="KW-0804">Transcription</keyword>
<dbReference type="RefSeq" id="WP_103199738.1">
    <property type="nucleotide sequence ID" value="NZ_PDGH01000026.1"/>
</dbReference>
<dbReference type="Pfam" id="PF00126">
    <property type="entry name" value="HTH_1"/>
    <property type="match status" value="1"/>
</dbReference>
<dbReference type="PRINTS" id="PR00039">
    <property type="entry name" value="HTHLYSR"/>
</dbReference>
<sequence>MESKQLKQFLAVAEEKNFTRAAQSLHIAQPALSVSIKKLEQSLGVTLFKRDDKQITLTTEGQTLYEHAKRVVQQLHDAELAMSELKGLEKGEVRLGAPSMMGSYFFPEILMAFKSHYPNLKLTLIEAGTQSIRKMLLDGDLDIGVITENDVPDDLEIDHLFSSQMMAVVGSEHSLSQRASLTFEEFFQHELVMFKSGYFHRDFLDHFSQQHGIDMQYSFETNLLPLILKIVKREFAITALLQLVTENESGVVGVPFSPPVILNLALAWRRGGYLSVADRTFIEFIKQYV</sequence>
<comment type="similarity">
    <text evidence="1">Belongs to the LysR transcriptional regulatory family.</text>
</comment>
<dbReference type="AlphaFoldDB" id="A0A2S3R853"/>
<dbReference type="Proteomes" id="UP000237466">
    <property type="component" value="Unassembled WGS sequence"/>
</dbReference>
<gene>
    <name evidence="6" type="ORF">CRN52_02255</name>
</gene>
<keyword evidence="2" id="KW-0805">Transcription regulation</keyword>
<dbReference type="Gene3D" id="3.40.190.290">
    <property type="match status" value="1"/>
</dbReference>
<dbReference type="Pfam" id="PF03466">
    <property type="entry name" value="LysR_substrate"/>
    <property type="match status" value="1"/>
</dbReference>
<dbReference type="CDD" id="cd05466">
    <property type="entry name" value="PBP2_LTTR_substrate"/>
    <property type="match status" value="1"/>
</dbReference>
<evidence type="ECO:0000259" key="5">
    <source>
        <dbReference type="PROSITE" id="PS50931"/>
    </source>
</evidence>
<accession>A0A2S3R853</accession>
<dbReference type="PROSITE" id="PS50931">
    <property type="entry name" value="HTH_LYSR"/>
    <property type="match status" value="1"/>
</dbReference>
<organism evidence="6 7">
    <name type="scientific">Vibrio vulnificus</name>
    <dbReference type="NCBI Taxonomy" id="672"/>
    <lineage>
        <taxon>Bacteria</taxon>
        <taxon>Pseudomonadati</taxon>
        <taxon>Pseudomonadota</taxon>
        <taxon>Gammaproteobacteria</taxon>
        <taxon>Vibrionales</taxon>
        <taxon>Vibrionaceae</taxon>
        <taxon>Vibrio</taxon>
    </lineage>
</organism>
<protein>
    <submittedName>
        <fullName evidence="6">LysR family transcriptional regulator</fullName>
    </submittedName>
</protein>
<dbReference type="GO" id="GO:0005829">
    <property type="term" value="C:cytosol"/>
    <property type="evidence" value="ECO:0007669"/>
    <property type="project" value="TreeGrafter"/>
</dbReference>